<organism evidence="1 2">
    <name type="scientific">Rhizodiscina lignyota</name>
    <dbReference type="NCBI Taxonomy" id="1504668"/>
    <lineage>
        <taxon>Eukaryota</taxon>
        <taxon>Fungi</taxon>
        <taxon>Dikarya</taxon>
        <taxon>Ascomycota</taxon>
        <taxon>Pezizomycotina</taxon>
        <taxon>Dothideomycetes</taxon>
        <taxon>Pleosporomycetidae</taxon>
        <taxon>Aulographales</taxon>
        <taxon>Rhizodiscinaceae</taxon>
        <taxon>Rhizodiscina</taxon>
    </lineage>
</organism>
<reference evidence="1" key="1">
    <citation type="journal article" date="2020" name="Stud. Mycol.">
        <title>101 Dothideomycetes genomes: a test case for predicting lifestyles and emergence of pathogens.</title>
        <authorList>
            <person name="Haridas S."/>
            <person name="Albert R."/>
            <person name="Binder M."/>
            <person name="Bloem J."/>
            <person name="Labutti K."/>
            <person name="Salamov A."/>
            <person name="Andreopoulos B."/>
            <person name="Baker S."/>
            <person name="Barry K."/>
            <person name="Bills G."/>
            <person name="Bluhm B."/>
            <person name="Cannon C."/>
            <person name="Castanera R."/>
            <person name="Culley D."/>
            <person name="Daum C."/>
            <person name="Ezra D."/>
            <person name="Gonzalez J."/>
            <person name="Henrissat B."/>
            <person name="Kuo A."/>
            <person name="Liang C."/>
            <person name="Lipzen A."/>
            <person name="Lutzoni F."/>
            <person name="Magnuson J."/>
            <person name="Mondo S."/>
            <person name="Nolan M."/>
            <person name="Ohm R."/>
            <person name="Pangilinan J."/>
            <person name="Park H.-J."/>
            <person name="Ramirez L."/>
            <person name="Alfaro M."/>
            <person name="Sun H."/>
            <person name="Tritt A."/>
            <person name="Yoshinaga Y."/>
            <person name="Zwiers L.-H."/>
            <person name="Turgeon B."/>
            <person name="Goodwin S."/>
            <person name="Spatafora J."/>
            <person name="Crous P."/>
            <person name="Grigoriev I."/>
        </authorList>
    </citation>
    <scope>NUCLEOTIDE SEQUENCE</scope>
    <source>
        <strain evidence="1">CBS 133067</strain>
    </source>
</reference>
<dbReference type="AlphaFoldDB" id="A0A9P4IHB7"/>
<dbReference type="OrthoDB" id="3775006at2759"/>
<dbReference type="EMBL" id="ML978127">
    <property type="protein sequence ID" value="KAF2098221.1"/>
    <property type="molecule type" value="Genomic_DNA"/>
</dbReference>
<accession>A0A9P4IHB7</accession>
<dbReference type="SUPFAM" id="SSF54427">
    <property type="entry name" value="NTF2-like"/>
    <property type="match status" value="1"/>
</dbReference>
<gene>
    <name evidence="1" type="ORF">NA57DRAFT_77013</name>
</gene>
<protein>
    <recommendedName>
        <fullName evidence="3">SnoaL-like domain-containing protein</fullName>
    </recommendedName>
</protein>
<evidence type="ECO:0000313" key="2">
    <source>
        <dbReference type="Proteomes" id="UP000799772"/>
    </source>
</evidence>
<dbReference type="InterPro" id="IPR032710">
    <property type="entry name" value="NTF2-like_dom_sf"/>
</dbReference>
<proteinExistence type="predicted"/>
<dbReference type="Proteomes" id="UP000799772">
    <property type="component" value="Unassembled WGS sequence"/>
</dbReference>
<sequence length="149" mass="16706">MAPPPAEELYTKLTSYWDGIKALKPDSPQSEYDKVLSYCTPDATSYFAGMGAPPSKGQAEFLASLKSLTQYWALLDRRIVTEAATSNGLTTTVIVEMDNRLRIMGEELDFPELEVVEFNGEGLIANYRLYCDPSPIRDIITRKMAEKKK</sequence>
<dbReference type="Gene3D" id="3.10.450.50">
    <property type="match status" value="1"/>
</dbReference>
<evidence type="ECO:0008006" key="3">
    <source>
        <dbReference type="Google" id="ProtNLM"/>
    </source>
</evidence>
<name>A0A9P4IHB7_9PEZI</name>
<keyword evidence="2" id="KW-1185">Reference proteome</keyword>
<evidence type="ECO:0000313" key="1">
    <source>
        <dbReference type="EMBL" id="KAF2098221.1"/>
    </source>
</evidence>
<comment type="caution">
    <text evidence="1">The sequence shown here is derived from an EMBL/GenBank/DDBJ whole genome shotgun (WGS) entry which is preliminary data.</text>
</comment>